<keyword evidence="13" id="KW-0594">Phospholipid biosynthesis</keyword>
<feature type="binding site" evidence="17">
    <location>
        <begin position="94"/>
        <end position="95"/>
    </location>
    <ligand>
        <name>ATP</name>
        <dbReference type="ChEBI" id="CHEBI:30616"/>
    </ligand>
</feature>
<organism evidence="20 21">
    <name type="scientific">Sinomicrobium oceani</name>
    <dbReference type="NCBI Taxonomy" id="1150368"/>
    <lineage>
        <taxon>Bacteria</taxon>
        <taxon>Pseudomonadati</taxon>
        <taxon>Bacteroidota</taxon>
        <taxon>Flavobacteriia</taxon>
        <taxon>Flavobacteriales</taxon>
        <taxon>Flavobacteriaceae</taxon>
        <taxon>Sinomicrobium</taxon>
    </lineage>
</organism>
<evidence type="ECO:0000256" key="16">
    <source>
        <dbReference type="PIRSR" id="PIRSR600829-2"/>
    </source>
</evidence>
<dbReference type="AlphaFoldDB" id="A0A1K1Q9H5"/>
<feature type="transmembrane region" description="Helical" evidence="19">
    <location>
        <begin position="96"/>
        <end position="117"/>
    </location>
</feature>
<gene>
    <name evidence="20" type="ORF">SAMN02927921_02338</name>
</gene>
<comment type="subcellular location">
    <subcellularLocation>
        <location evidence="1">Cell membrane</location>
        <topology evidence="1">Multi-pass membrane protein</topology>
    </subcellularLocation>
</comment>
<protein>
    <submittedName>
        <fullName evidence="20">Diacylglycerol kinase (ATP)</fullName>
    </submittedName>
</protein>
<evidence type="ECO:0000256" key="4">
    <source>
        <dbReference type="ARBA" id="ARBA00022516"/>
    </source>
</evidence>
<evidence type="ECO:0000256" key="18">
    <source>
        <dbReference type="PIRSR" id="PIRSR600829-4"/>
    </source>
</evidence>
<dbReference type="Pfam" id="PF01219">
    <property type="entry name" value="DAGK_prokar"/>
    <property type="match status" value="1"/>
</dbReference>
<comment type="cofactor">
    <cofactor evidence="18">
        <name>Mg(2+)</name>
        <dbReference type="ChEBI" id="CHEBI:18420"/>
    </cofactor>
    <text evidence="18">Mn(2+), Zn(2+), Cd(2+) and Co(2+) support activity to lesser extents.</text>
</comment>
<evidence type="ECO:0000313" key="20">
    <source>
        <dbReference type="EMBL" id="SFW56361.1"/>
    </source>
</evidence>
<feature type="binding site" evidence="18">
    <location>
        <position position="28"/>
    </location>
    <ligand>
        <name>a divalent metal cation</name>
        <dbReference type="ChEBI" id="CHEBI:60240"/>
    </ligand>
</feature>
<dbReference type="STRING" id="1150368.SAMN02927921_02338"/>
<dbReference type="Gene3D" id="1.10.287.3610">
    <property type="match status" value="1"/>
</dbReference>
<evidence type="ECO:0000256" key="19">
    <source>
        <dbReference type="SAM" id="Phobius"/>
    </source>
</evidence>
<dbReference type="GO" id="GO:0016301">
    <property type="term" value="F:kinase activity"/>
    <property type="evidence" value="ECO:0007669"/>
    <property type="project" value="UniProtKB-KW"/>
</dbReference>
<dbReference type="GO" id="GO:0008654">
    <property type="term" value="P:phospholipid biosynthetic process"/>
    <property type="evidence" value="ECO:0007669"/>
    <property type="project" value="UniProtKB-KW"/>
</dbReference>
<feature type="binding site" evidence="17">
    <location>
        <position position="16"/>
    </location>
    <ligand>
        <name>ATP</name>
        <dbReference type="ChEBI" id="CHEBI:30616"/>
    </ligand>
</feature>
<dbReference type="PANTHER" id="PTHR34299">
    <property type="entry name" value="DIACYLGLYCEROL KINASE"/>
    <property type="match status" value="1"/>
</dbReference>
<feature type="binding site" evidence="16">
    <location>
        <position position="9"/>
    </location>
    <ligand>
        <name>substrate</name>
    </ligand>
</feature>
<proteinExistence type="inferred from homology"/>
<evidence type="ECO:0000256" key="8">
    <source>
        <dbReference type="ARBA" id="ARBA00022777"/>
    </source>
</evidence>
<name>A0A1K1Q9H5_9FLAO</name>
<keyword evidence="10 19" id="KW-1133">Transmembrane helix</keyword>
<dbReference type="GO" id="GO:0046872">
    <property type="term" value="F:metal ion binding"/>
    <property type="evidence" value="ECO:0007669"/>
    <property type="project" value="UniProtKB-KW"/>
</dbReference>
<feature type="binding site" evidence="17">
    <location>
        <position position="28"/>
    </location>
    <ligand>
        <name>ATP</name>
        <dbReference type="ChEBI" id="CHEBI:30616"/>
    </ligand>
</feature>
<keyword evidence="11" id="KW-0443">Lipid metabolism</keyword>
<feature type="transmembrane region" description="Helical" evidence="19">
    <location>
        <begin position="56"/>
        <end position="75"/>
    </location>
</feature>
<keyword evidence="5" id="KW-0808">Transferase</keyword>
<dbReference type="InterPro" id="IPR036945">
    <property type="entry name" value="DAGK_sf"/>
</dbReference>
<feature type="binding site" evidence="17">
    <location>
        <position position="76"/>
    </location>
    <ligand>
        <name>ATP</name>
        <dbReference type="ChEBI" id="CHEBI:30616"/>
    </ligand>
</feature>
<evidence type="ECO:0000256" key="11">
    <source>
        <dbReference type="ARBA" id="ARBA00023098"/>
    </source>
</evidence>
<feature type="binding site" evidence="16">
    <location>
        <position position="69"/>
    </location>
    <ligand>
        <name>substrate</name>
    </ligand>
</feature>
<keyword evidence="18" id="KW-0460">Magnesium</keyword>
<dbReference type="Proteomes" id="UP000182248">
    <property type="component" value="Unassembled WGS sequence"/>
</dbReference>
<keyword evidence="14" id="KW-1208">Phospholipid metabolism</keyword>
<evidence type="ECO:0000256" key="13">
    <source>
        <dbReference type="ARBA" id="ARBA00023209"/>
    </source>
</evidence>
<evidence type="ECO:0000256" key="2">
    <source>
        <dbReference type="ARBA" id="ARBA00005967"/>
    </source>
</evidence>
<evidence type="ECO:0000256" key="5">
    <source>
        <dbReference type="ARBA" id="ARBA00022679"/>
    </source>
</evidence>
<reference evidence="20 21" key="1">
    <citation type="submission" date="2016-11" db="EMBL/GenBank/DDBJ databases">
        <authorList>
            <person name="Jaros S."/>
            <person name="Januszkiewicz K."/>
            <person name="Wedrychowicz H."/>
        </authorList>
    </citation>
    <scope>NUCLEOTIDE SEQUENCE [LARGE SCALE GENOMIC DNA]</scope>
    <source>
        <strain evidence="20 21">CGMCC 1.12145</strain>
    </source>
</reference>
<evidence type="ECO:0000313" key="21">
    <source>
        <dbReference type="Proteomes" id="UP000182248"/>
    </source>
</evidence>
<dbReference type="InterPro" id="IPR033717">
    <property type="entry name" value="UDPK"/>
</dbReference>
<keyword evidence="4" id="KW-0444">Lipid biosynthesis</keyword>
<feature type="active site" description="Proton acceptor" evidence="15">
    <location>
        <position position="69"/>
    </location>
</feature>
<keyword evidence="8 20" id="KW-0418">Kinase</keyword>
<dbReference type="PANTHER" id="PTHR34299:SF1">
    <property type="entry name" value="DIACYLGLYCEROL KINASE"/>
    <property type="match status" value="1"/>
</dbReference>
<keyword evidence="18" id="KW-0479">Metal-binding</keyword>
<feature type="binding site" evidence="17">
    <location>
        <position position="9"/>
    </location>
    <ligand>
        <name>ATP</name>
        <dbReference type="ChEBI" id="CHEBI:30616"/>
    </ligand>
</feature>
<dbReference type="GO" id="GO:0005886">
    <property type="term" value="C:plasma membrane"/>
    <property type="evidence" value="ECO:0007669"/>
    <property type="project" value="UniProtKB-SubCell"/>
</dbReference>
<feature type="binding site" evidence="18">
    <location>
        <position position="76"/>
    </location>
    <ligand>
        <name>a divalent metal cation</name>
        <dbReference type="ChEBI" id="CHEBI:60240"/>
    </ligand>
</feature>
<dbReference type="InterPro" id="IPR000829">
    <property type="entry name" value="DAGK"/>
</dbReference>
<keyword evidence="6 19" id="KW-0812">Transmembrane</keyword>
<dbReference type="EMBL" id="FPJE01000012">
    <property type="protein sequence ID" value="SFW56361.1"/>
    <property type="molecule type" value="Genomic_DNA"/>
</dbReference>
<keyword evidence="3" id="KW-1003">Cell membrane</keyword>
<evidence type="ECO:0000256" key="6">
    <source>
        <dbReference type="ARBA" id="ARBA00022692"/>
    </source>
</evidence>
<evidence type="ECO:0000256" key="1">
    <source>
        <dbReference type="ARBA" id="ARBA00004651"/>
    </source>
</evidence>
<evidence type="ECO:0000256" key="7">
    <source>
        <dbReference type="ARBA" id="ARBA00022741"/>
    </source>
</evidence>
<evidence type="ECO:0000256" key="3">
    <source>
        <dbReference type="ARBA" id="ARBA00022475"/>
    </source>
</evidence>
<keyword evidence="7 17" id="KW-0547">Nucleotide-binding</keyword>
<sequence length="121" mass="13362">MDIYAFLKRRLKSIGYAAKGAWLLIRTEDSLQVQFTIAAFVTAAGFYFRISAVEWILQLLTIAVIMGVEGINTAIEKMADFIHPDHHHKIGIIKDVAAGAVFIVAVAAIIIGCIIYIPKIF</sequence>
<evidence type="ECO:0000256" key="10">
    <source>
        <dbReference type="ARBA" id="ARBA00022989"/>
    </source>
</evidence>
<keyword evidence="12 19" id="KW-0472">Membrane</keyword>
<dbReference type="GO" id="GO:0005524">
    <property type="term" value="F:ATP binding"/>
    <property type="evidence" value="ECO:0007669"/>
    <property type="project" value="UniProtKB-KW"/>
</dbReference>
<keyword evidence="21" id="KW-1185">Reference proteome</keyword>
<comment type="similarity">
    <text evidence="2">Belongs to the bacterial diacylglycerol kinase family.</text>
</comment>
<evidence type="ECO:0000256" key="12">
    <source>
        <dbReference type="ARBA" id="ARBA00023136"/>
    </source>
</evidence>
<evidence type="ECO:0000256" key="17">
    <source>
        <dbReference type="PIRSR" id="PIRSR600829-3"/>
    </source>
</evidence>
<evidence type="ECO:0000256" key="14">
    <source>
        <dbReference type="ARBA" id="ARBA00023264"/>
    </source>
</evidence>
<dbReference type="CDD" id="cd14265">
    <property type="entry name" value="UDPK_IM_like"/>
    <property type="match status" value="1"/>
</dbReference>
<evidence type="ECO:0000256" key="15">
    <source>
        <dbReference type="PIRSR" id="PIRSR600829-1"/>
    </source>
</evidence>
<evidence type="ECO:0000256" key="9">
    <source>
        <dbReference type="ARBA" id="ARBA00022840"/>
    </source>
</evidence>
<accession>A0A1K1Q9H5</accession>
<keyword evidence="9 17" id="KW-0067">ATP-binding</keyword>